<name>A0A381N171_9ZZZZ</name>
<feature type="region of interest" description="Disordered" evidence="1">
    <location>
        <begin position="132"/>
        <end position="159"/>
    </location>
</feature>
<feature type="compositionally biased region" description="Basic and acidic residues" evidence="1">
    <location>
        <begin position="132"/>
        <end position="148"/>
    </location>
</feature>
<evidence type="ECO:0000313" key="2">
    <source>
        <dbReference type="EMBL" id="SUZ48316.1"/>
    </source>
</evidence>
<evidence type="ECO:0000256" key="1">
    <source>
        <dbReference type="SAM" id="MobiDB-lite"/>
    </source>
</evidence>
<reference evidence="2" key="1">
    <citation type="submission" date="2018-05" db="EMBL/GenBank/DDBJ databases">
        <authorList>
            <person name="Lanie J.A."/>
            <person name="Ng W.-L."/>
            <person name="Kazmierczak K.M."/>
            <person name="Andrzejewski T.M."/>
            <person name="Davidsen T.M."/>
            <person name="Wayne K.J."/>
            <person name="Tettelin H."/>
            <person name="Glass J.I."/>
            <person name="Rusch D."/>
            <person name="Podicherti R."/>
            <person name="Tsui H.-C.T."/>
            <person name="Winkler M.E."/>
        </authorList>
    </citation>
    <scope>NUCLEOTIDE SEQUENCE</scope>
</reference>
<dbReference type="PANTHER" id="PTHR39338:SF7">
    <property type="entry name" value="BLL6692 PROTEIN"/>
    <property type="match status" value="1"/>
</dbReference>
<proteinExistence type="predicted"/>
<dbReference type="PANTHER" id="PTHR39338">
    <property type="entry name" value="BLL5662 PROTEIN-RELATED"/>
    <property type="match status" value="1"/>
</dbReference>
<dbReference type="EMBL" id="UINC01000062">
    <property type="protein sequence ID" value="SUZ48316.1"/>
    <property type="molecule type" value="Genomic_DNA"/>
</dbReference>
<dbReference type="AlphaFoldDB" id="A0A381N171"/>
<gene>
    <name evidence="2" type="ORF">METZ01_LOCUS1170</name>
</gene>
<protein>
    <recommendedName>
        <fullName evidence="3">VWA containing CoxE family protein</fullName>
    </recommendedName>
</protein>
<organism evidence="2">
    <name type="scientific">marine metagenome</name>
    <dbReference type="NCBI Taxonomy" id="408172"/>
    <lineage>
        <taxon>unclassified sequences</taxon>
        <taxon>metagenomes</taxon>
        <taxon>ecological metagenomes</taxon>
    </lineage>
</organism>
<evidence type="ECO:0008006" key="3">
    <source>
        <dbReference type="Google" id="ProtNLM"/>
    </source>
</evidence>
<accession>A0A381N171</accession>
<sequence length="454" mass="51897">MFSGFPQTLRQYGFKTDVRILLDIYRTMEMGLVTNLGSLFDVCQHLICKSRREIAPYTMAFWDYFLGIDTTNYNTIDDAIRNSSAFEHWLSQKLETGKIGGEIDYEKLIDQFLNETLQSDLQANIQKELDARKHLDDDNPDLADRKSDGPQGAPQAGKKMVDYSRISLEELIERMKHVVEQQKTSHSGGGHWIGSHGFSPYGHSGNGLNGIRVGGPAHAGTARKVLGDPSFYPIDLDAPITDNNMDAALQAIKNIEDMHPDRKLDVKRTVEETGRNAGIVVPHLLREQQDRTLVLLLLDNGGNSMWVHAQKVQTLFEKIKRRFPQDLKNYYFHNAIYDQVYEDEARRKPVSLRKVMENSPDYRVFIVGDAYMGPHELLAPFGSIEFREESSTPSLENLKTLHEHFPFVVWINPTPKQYWNRTIAPYVQQVFHMEPLTINGILDAAKYMNGIKHF</sequence>